<name>A0A506UAH7_9HYPH</name>
<keyword evidence="3" id="KW-1185">Reference proteome</keyword>
<feature type="transmembrane region" description="Helical" evidence="1">
    <location>
        <begin position="78"/>
        <end position="102"/>
    </location>
</feature>
<sequence>MGTPCREDEYHVAAARICCQDGDRESLTDFCFLDFDDIVARDVKKPFPLRLAKYGAAIADYVFSGTLWRFFRANWRFALYFLFPIGAMALFLLAGLVVFLAIGTLEPFPGQFVIALGAGAATTLVLGNFPGRRYLVYHLMDLWSFSSRHLRAMRPDMDQRFLLWSDFAMAKLAAGNYDEVLLVGHSTGGALVLDFAHILSQQLRQKGADAAFTIVTVGSTALKISLHPAAKRARDRLEALAGQHGITWYDFQSLTDIINFYKCDPYALAGLRHTRNDSFPLLYRVRFRHTLDKARYSRLKRNFFRVHYQFISANTRRYFYDYFMMTCGTRSLSDQLEAMAAKPAPSAGKEVA</sequence>
<feature type="transmembrane region" description="Helical" evidence="1">
    <location>
        <begin position="108"/>
        <end position="129"/>
    </location>
</feature>
<dbReference type="InterPro" id="IPR029058">
    <property type="entry name" value="AB_hydrolase_fold"/>
</dbReference>
<evidence type="ECO:0000313" key="2">
    <source>
        <dbReference type="EMBL" id="TPW30101.1"/>
    </source>
</evidence>
<organism evidence="2 3">
    <name type="scientific">Martelella alba</name>
    <dbReference type="NCBI Taxonomy" id="2590451"/>
    <lineage>
        <taxon>Bacteria</taxon>
        <taxon>Pseudomonadati</taxon>
        <taxon>Pseudomonadota</taxon>
        <taxon>Alphaproteobacteria</taxon>
        <taxon>Hyphomicrobiales</taxon>
        <taxon>Aurantimonadaceae</taxon>
        <taxon>Martelella</taxon>
    </lineage>
</organism>
<reference evidence="2 3" key="1">
    <citation type="submission" date="2019-06" db="EMBL/GenBank/DDBJ databases">
        <authorList>
            <person name="Li M."/>
        </authorList>
    </citation>
    <scope>NUCLEOTIDE SEQUENCE [LARGE SCALE GENOMIC DNA]</scope>
    <source>
        <strain evidence="2 3">BGMRC2036</strain>
    </source>
</reference>
<protein>
    <submittedName>
        <fullName evidence="2">Lipase</fullName>
    </submittedName>
</protein>
<dbReference type="EMBL" id="VHLG01000007">
    <property type="protein sequence ID" value="TPW30101.1"/>
    <property type="molecule type" value="Genomic_DNA"/>
</dbReference>
<keyword evidence="1" id="KW-0472">Membrane</keyword>
<gene>
    <name evidence="2" type="ORF">FJU08_12305</name>
</gene>
<dbReference type="AlphaFoldDB" id="A0A506UAH7"/>
<proteinExistence type="predicted"/>
<dbReference type="SUPFAM" id="SSF53474">
    <property type="entry name" value="alpha/beta-Hydrolases"/>
    <property type="match status" value="1"/>
</dbReference>
<keyword evidence="1" id="KW-0812">Transmembrane</keyword>
<keyword evidence="1" id="KW-1133">Transmembrane helix</keyword>
<dbReference type="Proteomes" id="UP000318801">
    <property type="component" value="Unassembled WGS sequence"/>
</dbReference>
<dbReference type="RefSeq" id="WP_141149310.1">
    <property type="nucleotide sequence ID" value="NZ_VHLG01000007.1"/>
</dbReference>
<comment type="caution">
    <text evidence="2">The sequence shown here is derived from an EMBL/GenBank/DDBJ whole genome shotgun (WGS) entry which is preliminary data.</text>
</comment>
<dbReference type="OrthoDB" id="7257484at2"/>
<evidence type="ECO:0000313" key="3">
    <source>
        <dbReference type="Proteomes" id="UP000318801"/>
    </source>
</evidence>
<accession>A0A506UAH7</accession>
<evidence type="ECO:0000256" key="1">
    <source>
        <dbReference type="SAM" id="Phobius"/>
    </source>
</evidence>